<organism evidence="3 4">
    <name type="scientific">Parerythrobacter lacustris</name>
    <dbReference type="NCBI Taxonomy" id="2969984"/>
    <lineage>
        <taxon>Bacteria</taxon>
        <taxon>Pseudomonadati</taxon>
        <taxon>Pseudomonadota</taxon>
        <taxon>Alphaproteobacteria</taxon>
        <taxon>Sphingomonadales</taxon>
        <taxon>Erythrobacteraceae</taxon>
        <taxon>Parerythrobacter</taxon>
    </lineage>
</organism>
<dbReference type="PIRSF" id="PIRSF031900">
    <property type="entry name" value="UCP031900"/>
    <property type="match status" value="1"/>
</dbReference>
<evidence type="ECO:0000313" key="4">
    <source>
        <dbReference type="Proteomes" id="UP001206067"/>
    </source>
</evidence>
<dbReference type="Pfam" id="PF13449">
    <property type="entry name" value="Phytase-like"/>
    <property type="match status" value="1"/>
</dbReference>
<dbReference type="InterPro" id="IPR027372">
    <property type="entry name" value="Phytase-like_dom"/>
</dbReference>
<dbReference type="SUPFAM" id="SSF101898">
    <property type="entry name" value="NHL repeat"/>
    <property type="match status" value="1"/>
</dbReference>
<feature type="signal peptide" evidence="1">
    <location>
        <begin position="1"/>
        <end position="21"/>
    </location>
</feature>
<keyword evidence="4" id="KW-1185">Reference proteome</keyword>
<proteinExistence type="predicted"/>
<dbReference type="InterPro" id="IPR014567">
    <property type="entry name" value="UCP031900"/>
</dbReference>
<reference evidence="3 4" key="1">
    <citation type="submission" date="2022-08" db="EMBL/GenBank/DDBJ databases">
        <title>Polyphasic taxonomy analysis of Qipengyuania sp.RS5-5.</title>
        <authorList>
            <person name="Xamxidin M."/>
            <person name="Wu M."/>
        </authorList>
    </citation>
    <scope>NUCLEOTIDE SEQUENCE [LARGE SCALE GENOMIC DNA]</scope>
    <source>
        <strain evidence="3 4">RS5-5</strain>
    </source>
</reference>
<evidence type="ECO:0000256" key="1">
    <source>
        <dbReference type="SAM" id="SignalP"/>
    </source>
</evidence>
<evidence type="ECO:0000313" key="3">
    <source>
        <dbReference type="EMBL" id="MCR2832344.1"/>
    </source>
</evidence>
<keyword evidence="1" id="KW-0732">Signal</keyword>
<dbReference type="RefSeq" id="WP_257594108.1">
    <property type="nucleotide sequence ID" value="NZ_JANKHH010000001.1"/>
</dbReference>
<name>A0ABT1XL08_9SPHN</name>
<comment type="caution">
    <text evidence="3">The sequence shown here is derived from an EMBL/GenBank/DDBJ whole genome shotgun (WGS) entry which is preliminary data.</text>
</comment>
<evidence type="ECO:0000259" key="2">
    <source>
        <dbReference type="Pfam" id="PF13449"/>
    </source>
</evidence>
<gene>
    <name evidence="3" type="ORF">NSO95_00165</name>
</gene>
<feature type="chain" id="PRO_5045759744" evidence="1">
    <location>
        <begin position="22"/>
        <end position="320"/>
    </location>
</feature>
<accession>A0ABT1XL08</accession>
<feature type="domain" description="Phytase-like" evidence="2">
    <location>
        <begin position="61"/>
        <end position="302"/>
    </location>
</feature>
<dbReference type="EMBL" id="JANKHH010000001">
    <property type="protein sequence ID" value="MCR2832344.1"/>
    <property type="molecule type" value="Genomic_DNA"/>
</dbReference>
<sequence>MRRLIAILLLAALAAPGTWLRTAPAPADFRPLLEIKPLPVVQRAIGGFAVLGAWELASANTHFGSYSALLAMPDGTLFAASDRGRFLRFTPPGERGAPRFGWLAGDADTLKEQIDIEAMTRDPASGRVWFAYEGTNAIERRDSKLRSEETARPQSMAGFGANSGPEAFARLADGRFVVLSEGPRKWLGSHHPGVLFSGDPVAGGKATTFTFVSDGGYKPVDMVQIPDGRILILLRRLELGIPPGFSGKVLIADPADIANGGEWRGEQILALDERLPSDNYEGLAVDPQPDGSLVLWLIADDNNAVLQRTLLLKLRWVPGQ</sequence>
<protein>
    <submittedName>
        <fullName evidence="3">Esterase-like activity of phytase family protein</fullName>
    </submittedName>
</protein>
<dbReference type="Proteomes" id="UP001206067">
    <property type="component" value="Unassembled WGS sequence"/>
</dbReference>